<name>A0AAD6X7H1_9AGAR</name>
<keyword evidence="2" id="KW-1185">Reference proteome</keyword>
<dbReference type="Proteomes" id="UP001218188">
    <property type="component" value="Unassembled WGS sequence"/>
</dbReference>
<evidence type="ECO:0000313" key="2">
    <source>
        <dbReference type="Proteomes" id="UP001218188"/>
    </source>
</evidence>
<comment type="caution">
    <text evidence="1">The sequence shown here is derived from an EMBL/GenBank/DDBJ whole genome shotgun (WGS) entry which is preliminary data.</text>
</comment>
<dbReference type="AlphaFoldDB" id="A0AAD6X7H1"/>
<sequence>MRDERSLYAGARLLAPWGNSAVAMFGFRVPHTRPLVGATANIFYTTTQWGTVVAQTQVRPIRNYARLFHSYLNQLKASTPSSRAPDPYDADMSMDISADVSMQGGESIDVFEECGFFQWVPNTSPLRPVLMKGYEARRIKSWSEMNDTFWRIKDSSDKDATEMFQKKIGPSFPPVLTSPPRAVHVVYKPASVWVAQRSALAEED</sequence>
<evidence type="ECO:0000313" key="1">
    <source>
        <dbReference type="EMBL" id="KAJ7041873.1"/>
    </source>
</evidence>
<dbReference type="EMBL" id="JARJCM010000014">
    <property type="protein sequence ID" value="KAJ7041873.1"/>
    <property type="molecule type" value="Genomic_DNA"/>
</dbReference>
<proteinExistence type="predicted"/>
<gene>
    <name evidence="1" type="ORF">C8F04DRAFT_1297009</name>
</gene>
<protein>
    <submittedName>
        <fullName evidence="1">Uncharacterized protein</fullName>
    </submittedName>
</protein>
<reference evidence="1" key="1">
    <citation type="submission" date="2023-03" db="EMBL/GenBank/DDBJ databases">
        <title>Massive genome expansion in bonnet fungi (Mycena s.s.) driven by repeated elements and novel gene families across ecological guilds.</title>
        <authorList>
            <consortium name="Lawrence Berkeley National Laboratory"/>
            <person name="Harder C.B."/>
            <person name="Miyauchi S."/>
            <person name="Viragh M."/>
            <person name="Kuo A."/>
            <person name="Thoen E."/>
            <person name="Andreopoulos B."/>
            <person name="Lu D."/>
            <person name="Skrede I."/>
            <person name="Drula E."/>
            <person name="Henrissat B."/>
            <person name="Morin E."/>
            <person name="Kohler A."/>
            <person name="Barry K."/>
            <person name="LaButti K."/>
            <person name="Morin E."/>
            <person name="Salamov A."/>
            <person name="Lipzen A."/>
            <person name="Mereny Z."/>
            <person name="Hegedus B."/>
            <person name="Baldrian P."/>
            <person name="Stursova M."/>
            <person name="Weitz H."/>
            <person name="Taylor A."/>
            <person name="Grigoriev I.V."/>
            <person name="Nagy L.G."/>
            <person name="Martin F."/>
            <person name="Kauserud H."/>
        </authorList>
    </citation>
    <scope>NUCLEOTIDE SEQUENCE</scope>
    <source>
        <strain evidence="1">CBHHK200</strain>
    </source>
</reference>
<organism evidence="1 2">
    <name type="scientific">Mycena alexandri</name>
    <dbReference type="NCBI Taxonomy" id="1745969"/>
    <lineage>
        <taxon>Eukaryota</taxon>
        <taxon>Fungi</taxon>
        <taxon>Dikarya</taxon>
        <taxon>Basidiomycota</taxon>
        <taxon>Agaricomycotina</taxon>
        <taxon>Agaricomycetes</taxon>
        <taxon>Agaricomycetidae</taxon>
        <taxon>Agaricales</taxon>
        <taxon>Marasmiineae</taxon>
        <taxon>Mycenaceae</taxon>
        <taxon>Mycena</taxon>
    </lineage>
</organism>
<accession>A0AAD6X7H1</accession>